<dbReference type="PATRIC" id="fig|42253.5.peg.3881"/>
<proteinExistence type="predicted"/>
<accession>A0A0K2GHA8</accession>
<dbReference type="GO" id="GO:0046872">
    <property type="term" value="F:metal ion binding"/>
    <property type="evidence" value="ECO:0007669"/>
    <property type="project" value="UniProtKB-KW"/>
</dbReference>
<evidence type="ECO:0000313" key="7">
    <source>
        <dbReference type="EMBL" id="ALA60321.1"/>
    </source>
</evidence>
<feature type="domain" description="Cytochrome c" evidence="6">
    <location>
        <begin position="27"/>
        <end position="114"/>
    </location>
</feature>
<dbReference type="Proteomes" id="UP000069205">
    <property type="component" value="Chromosome"/>
</dbReference>
<protein>
    <submittedName>
        <fullName evidence="7">Putative Cytochrome c553</fullName>
    </submittedName>
</protein>
<dbReference type="PROSITE" id="PS51007">
    <property type="entry name" value="CYTC"/>
    <property type="match status" value="1"/>
</dbReference>
<dbReference type="InterPro" id="IPR036909">
    <property type="entry name" value="Cyt_c-like_dom_sf"/>
</dbReference>
<evidence type="ECO:0000313" key="8">
    <source>
        <dbReference type="Proteomes" id="UP000069205"/>
    </source>
</evidence>
<dbReference type="RefSeq" id="WP_053381198.1">
    <property type="nucleotide sequence ID" value="NZ_CP011801.1"/>
</dbReference>
<dbReference type="EMBL" id="CP011801">
    <property type="protein sequence ID" value="ALA60321.1"/>
    <property type="molecule type" value="Genomic_DNA"/>
</dbReference>
<gene>
    <name evidence="7" type="ORF">NITMOv2_3936</name>
</gene>
<keyword evidence="3 4" id="KW-0408">Iron</keyword>
<feature type="chain" id="PRO_5005476806" evidence="5">
    <location>
        <begin position="23"/>
        <end position="120"/>
    </location>
</feature>
<reference evidence="7 8" key="1">
    <citation type="journal article" date="2015" name="Proc. Natl. Acad. Sci. U.S.A.">
        <title>Expanded metabolic versatility of ubiquitous nitrite-oxidizing bacteria from the genus Nitrospira.</title>
        <authorList>
            <person name="Koch H."/>
            <person name="Lucker S."/>
            <person name="Albertsen M."/>
            <person name="Kitzinger K."/>
            <person name="Herbold C."/>
            <person name="Spieck E."/>
            <person name="Nielsen P.H."/>
            <person name="Wagner M."/>
            <person name="Daims H."/>
        </authorList>
    </citation>
    <scope>NUCLEOTIDE SEQUENCE [LARGE SCALE GENOMIC DNA]</scope>
    <source>
        <strain evidence="7 8">NSP M-1</strain>
    </source>
</reference>
<evidence type="ECO:0000256" key="5">
    <source>
        <dbReference type="SAM" id="SignalP"/>
    </source>
</evidence>
<sequence>MTRTPLVGALCAVVLTSSWAVAQIPRGNPDAGQQIYQQHCLRCHGSKLDGNGPDSNDLIVRPANLTSPASRSKSDWELLVTISNGALFTPMHSFRGKLNDQQMLDVLSYIRSVAPSDSVS</sequence>
<keyword evidence="8" id="KW-1185">Reference proteome</keyword>
<evidence type="ECO:0000256" key="2">
    <source>
        <dbReference type="ARBA" id="ARBA00022723"/>
    </source>
</evidence>
<dbReference type="GO" id="GO:0009055">
    <property type="term" value="F:electron transfer activity"/>
    <property type="evidence" value="ECO:0007669"/>
    <property type="project" value="InterPro"/>
</dbReference>
<dbReference type="Gene3D" id="1.10.760.10">
    <property type="entry name" value="Cytochrome c-like domain"/>
    <property type="match status" value="1"/>
</dbReference>
<organism evidence="7 8">
    <name type="scientific">Nitrospira moscoviensis</name>
    <dbReference type="NCBI Taxonomy" id="42253"/>
    <lineage>
        <taxon>Bacteria</taxon>
        <taxon>Pseudomonadati</taxon>
        <taxon>Nitrospirota</taxon>
        <taxon>Nitrospiria</taxon>
        <taxon>Nitrospirales</taxon>
        <taxon>Nitrospiraceae</taxon>
        <taxon>Nitrospira</taxon>
    </lineage>
</organism>
<dbReference type="Pfam" id="PF00034">
    <property type="entry name" value="Cytochrom_C"/>
    <property type="match status" value="1"/>
</dbReference>
<dbReference type="SUPFAM" id="SSF46626">
    <property type="entry name" value="Cytochrome c"/>
    <property type="match status" value="1"/>
</dbReference>
<evidence type="ECO:0000259" key="6">
    <source>
        <dbReference type="PROSITE" id="PS51007"/>
    </source>
</evidence>
<keyword evidence="2 4" id="KW-0479">Metal-binding</keyword>
<name>A0A0K2GHA8_NITMO</name>
<dbReference type="AlphaFoldDB" id="A0A0K2GHA8"/>
<evidence type="ECO:0000256" key="3">
    <source>
        <dbReference type="ARBA" id="ARBA00023004"/>
    </source>
</evidence>
<dbReference type="KEGG" id="nmv:NITMOv2_3936"/>
<dbReference type="OrthoDB" id="9809720at2"/>
<keyword evidence="1 4" id="KW-0349">Heme</keyword>
<evidence type="ECO:0000256" key="1">
    <source>
        <dbReference type="ARBA" id="ARBA00022617"/>
    </source>
</evidence>
<dbReference type="GO" id="GO:0020037">
    <property type="term" value="F:heme binding"/>
    <property type="evidence" value="ECO:0007669"/>
    <property type="project" value="InterPro"/>
</dbReference>
<evidence type="ECO:0000256" key="4">
    <source>
        <dbReference type="PROSITE-ProRule" id="PRU00433"/>
    </source>
</evidence>
<keyword evidence="5" id="KW-0732">Signal</keyword>
<dbReference type="STRING" id="42253.NITMOv2_3936"/>
<dbReference type="InterPro" id="IPR009056">
    <property type="entry name" value="Cyt_c-like_dom"/>
</dbReference>
<feature type="signal peptide" evidence="5">
    <location>
        <begin position="1"/>
        <end position="22"/>
    </location>
</feature>